<dbReference type="KEGG" id="xba:C7S18_22020"/>
<evidence type="ECO:0000256" key="3">
    <source>
        <dbReference type="PROSITE-ProRule" id="PRU01106"/>
    </source>
</evidence>
<reference evidence="5 6" key="1">
    <citation type="submission" date="2018-03" db="EMBL/GenBank/DDBJ databases">
        <title>Ahniella affigens gen. nov., sp. nov., a gammaproteobacterium isolated from sandy soil near a stream.</title>
        <authorList>
            <person name="Ko Y."/>
            <person name="Kim J.-H."/>
        </authorList>
    </citation>
    <scope>NUCLEOTIDE SEQUENCE [LARGE SCALE GENOMIC DNA]</scope>
    <source>
        <strain evidence="5 6">D13</strain>
    </source>
</reference>
<dbReference type="RefSeq" id="WP_106893600.1">
    <property type="nucleotide sequence ID" value="NZ_CP027860.1"/>
</dbReference>
<reference evidence="5 6" key="2">
    <citation type="submission" date="2018-03" db="EMBL/GenBank/DDBJ databases">
        <authorList>
            <person name="Keele B.F."/>
        </authorList>
    </citation>
    <scope>NUCLEOTIDE SEQUENCE [LARGE SCALE GENOMIC DNA]</scope>
    <source>
        <strain evidence="5 6">D13</strain>
    </source>
</reference>
<dbReference type="CDD" id="cd03442">
    <property type="entry name" value="BFIT_BACH"/>
    <property type="match status" value="1"/>
</dbReference>
<dbReference type="OrthoDB" id="9809430at2"/>
<keyword evidence="2 3" id="KW-0378">Hydrolase</keyword>
<dbReference type="InterPro" id="IPR040170">
    <property type="entry name" value="Cytosol_ACT"/>
</dbReference>
<protein>
    <submittedName>
        <fullName evidence="5">Acyl-CoA thioesterase</fullName>
    </submittedName>
</protein>
<dbReference type="GO" id="GO:0006637">
    <property type="term" value="P:acyl-CoA metabolic process"/>
    <property type="evidence" value="ECO:0007669"/>
    <property type="project" value="TreeGrafter"/>
</dbReference>
<keyword evidence="6" id="KW-1185">Reference proteome</keyword>
<dbReference type="Proteomes" id="UP000241074">
    <property type="component" value="Chromosome"/>
</dbReference>
<evidence type="ECO:0000256" key="1">
    <source>
        <dbReference type="ARBA" id="ARBA00010458"/>
    </source>
</evidence>
<comment type="similarity">
    <text evidence="1">Belongs to the acyl coenzyme A hydrolase family.</text>
</comment>
<dbReference type="InterPro" id="IPR033120">
    <property type="entry name" value="HOTDOG_ACOT"/>
</dbReference>
<dbReference type="PANTHER" id="PTHR11049">
    <property type="entry name" value="ACYL COENZYME A THIOESTER HYDROLASE"/>
    <property type="match status" value="1"/>
</dbReference>
<dbReference type="AlphaFoldDB" id="A0A2P1PY02"/>
<dbReference type="GO" id="GO:0052816">
    <property type="term" value="F:long-chain fatty acyl-CoA hydrolase activity"/>
    <property type="evidence" value="ECO:0007669"/>
    <property type="project" value="TreeGrafter"/>
</dbReference>
<dbReference type="GO" id="GO:0005829">
    <property type="term" value="C:cytosol"/>
    <property type="evidence" value="ECO:0007669"/>
    <property type="project" value="TreeGrafter"/>
</dbReference>
<evidence type="ECO:0000313" key="6">
    <source>
        <dbReference type="Proteomes" id="UP000241074"/>
    </source>
</evidence>
<feature type="domain" description="HotDog ACOT-type" evidence="4">
    <location>
        <begin position="4"/>
        <end position="116"/>
    </location>
</feature>
<dbReference type="EMBL" id="CP027860">
    <property type="protein sequence ID" value="AVP99684.1"/>
    <property type="molecule type" value="Genomic_DNA"/>
</dbReference>
<dbReference type="InterPro" id="IPR006683">
    <property type="entry name" value="Thioestr_dom"/>
</dbReference>
<dbReference type="PANTHER" id="PTHR11049:SF16">
    <property type="entry name" value="PROTEIN VDLD"/>
    <property type="match status" value="1"/>
</dbReference>
<dbReference type="PROSITE" id="PS51770">
    <property type="entry name" value="HOTDOG_ACOT"/>
    <property type="match status" value="1"/>
</dbReference>
<dbReference type="SUPFAM" id="SSF54637">
    <property type="entry name" value="Thioesterase/thiol ester dehydrase-isomerase"/>
    <property type="match status" value="1"/>
</dbReference>
<sequence length="161" mass="17936">MAGTDREVTFRFLAEPGDVNFGGKVHGGAVMRWIDQAGYACASAWSGRYCVTVYVGGIQFQRPISIGQLVEVSARIVKTGSTSMHVAVDVHARDITGEKYERTTHCLMVFVAVDAERQPVAVPAFVPETETEKHLQAYADRILTMRQEIEAERRRMLAELF</sequence>
<evidence type="ECO:0000256" key="2">
    <source>
        <dbReference type="ARBA" id="ARBA00022801"/>
    </source>
</evidence>
<evidence type="ECO:0000259" key="4">
    <source>
        <dbReference type="PROSITE" id="PS51770"/>
    </source>
</evidence>
<dbReference type="Pfam" id="PF03061">
    <property type="entry name" value="4HBT"/>
    <property type="match status" value="1"/>
</dbReference>
<name>A0A2P1PY02_9GAMM</name>
<dbReference type="Gene3D" id="3.10.129.10">
    <property type="entry name" value="Hotdog Thioesterase"/>
    <property type="match status" value="1"/>
</dbReference>
<proteinExistence type="inferred from homology"/>
<organism evidence="5 6">
    <name type="scientific">Ahniella affigens</name>
    <dbReference type="NCBI Taxonomy" id="2021234"/>
    <lineage>
        <taxon>Bacteria</taxon>
        <taxon>Pseudomonadati</taxon>
        <taxon>Pseudomonadota</taxon>
        <taxon>Gammaproteobacteria</taxon>
        <taxon>Lysobacterales</taxon>
        <taxon>Rhodanobacteraceae</taxon>
        <taxon>Ahniella</taxon>
    </lineage>
</organism>
<dbReference type="InterPro" id="IPR029069">
    <property type="entry name" value="HotDog_dom_sf"/>
</dbReference>
<accession>A0A2P1PY02</accession>
<gene>
    <name evidence="5" type="ORF">C7S18_22020</name>
</gene>
<evidence type="ECO:0000313" key="5">
    <source>
        <dbReference type="EMBL" id="AVP99684.1"/>
    </source>
</evidence>